<dbReference type="GeneID" id="92903827"/>
<feature type="compositionally biased region" description="Polar residues" evidence="2">
    <location>
        <begin position="196"/>
        <end position="209"/>
    </location>
</feature>
<name>A0A0X8FC42_9LACT</name>
<evidence type="ECO:0000259" key="4">
    <source>
        <dbReference type="Pfam" id="PF16729"/>
    </source>
</evidence>
<proteinExistence type="predicted"/>
<reference evidence="7" key="2">
    <citation type="submission" date="2016-01" db="EMBL/GenBank/DDBJ databases">
        <title>Six Aerococcus type strain genome sequencing and assembly using PacBio and Illumina Hiseq.</title>
        <authorList>
            <person name="Carkaci D."/>
            <person name="Dargis R."/>
            <person name="Nielsen X.C."/>
            <person name="Skovgaard O."/>
            <person name="Fuursted K."/>
            <person name="Christensen J.J."/>
        </authorList>
    </citation>
    <scope>NUCLEOTIDE SEQUENCE [LARGE SCALE GENOMIC DNA]</scope>
    <source>
        <strain evidence="7">CCUG43001</strain>
    </source>
</reference>
<reference evidence="5 7" key="1">
    <citation type="journal article" date="2016" name="Genome Announc.">
        <title>Complete Genome Sequences of Aerococcus christensenii CCUG 28831T, Aerococcus sanguinicola CCUG 43001T, Aerococcus urinae CCUG 36881T, Aerococcus urinaeequi CCUG 28094T, Aerococcus urinaehominis CCUG 42038 BT, and Aerococcus viridans CCUG 4311T.</title>
        <authorList>
            <person name="Carkaci D."/>
            <person name="Dargis R."/>
            <person name="Nielsen X.C."/>
            <person name="Skovgaard O."/>
            <person name="Fuursted K."/>
            <person name="Christensen J.J."/>
        </authorList>
    </citation>
    <scope>NUCLEOTIDE SEQUENCE [LARGE SCALE GENOMIC DNA]</scope>
    <source>
        <strain evidence="5 7">CCUG43001</strain>
    </source>
</reference>
<evidence type="ECO:0000313" key="8">
    <source>
        <dbReference type="Proteomes" id="UP000234239"/>
    </source>
</evidence>
<gene>
    <name evidence="5" type="ORF">AWM72_07080</name>
    <name evidence="6" type="ORF">CYJ28_02675</name>
</gene>
<dbReference type="InterPro" id="IPR029050">
    <property type="entry name" value="Immunoprotect_excell_Ig-like"/>
</dbReference>
<organism evidence="5 7">
    <name type="scientific">Aerococcus sanguinicola</name>
    <dbReference type="NCBI Taxonomy" id="119206"/>
    <lineage>
        <taxon>Bacteria</taxon>
        <taxon>Bacillati</taxon>
        <taxon>Bacillota</taxon>
        <taxon>Bacilli</taxon>
        <taxon>Lactobacillales</taxon>
        <taxon>Aerococcaceae</taxon>
        <taxon>Aerococcus</taxon>
    </lineage>
</organism>
<dbReference type="OrthoDB" id="2190227at2"/>
<evidence type="ECO:0000313" key="5">
    <source>
        <dbReference type="EMBL" id="AMB94528.1"/>
    </source>
</evidence>
<evidence type="ECO:0000256" key="1">
    <source>
        <dbReference type="ARBA" id="ARBA00022729"/>
    </source>
</evidence>
<keyword evidence="1 3" id="KW-0732">Signal</keyword>
<evidence type="ECO:0000256" key="2">
    <source>
        <dbReference type="SAM" id="MobiDB-lite"/>
    </source>
</evidence>
<keyword evidence="7" id="KW-1185">Reference proteome</keyword>
<sequence>MRKLYRLALLVIVGLVLCACEKESPSSALPGAYRSDKLKLYENVPEDFDGTYLDTVDIDIEIEDVRVLPVGAEGNEEGEAPVIAFWYQATNKSEEELSPFEAWIRCFVPTQHQDQLDDNLDNDLAIAKLPDARYRKTQNKKLKRNESAKTAIAFKIADMKAPVTLFAKTAQGKLLGSQDYNPADLLKDRLLKKTASGQKADATSSTARGTKTKQKGNYPSKRVEGAIIESLNAMLNGAVTKGNIIYWLKAEGYTDAEINEALTYIDLDDLYGSTTYGGRDPYDATPEPIQPSGASDTSYPEGLPSDDGQAPYIQPGSSSPSPSAPSAGPGASGYIDDAPVDDYDYSGDWPDWSATNPAPSY</sequence>
<feature type="compositionally biased region" description="Low complexity" evidence="2">
    <location>
        <begin position="315"/>
        <end position="333"/>
    </location>
</feature>
<dbReference type="PROSITE" id="PS51257">
    <property type="entry name" value="PROKAR_LIPOPROTEIN"/>
    <property type="match status" value="1"/>
</dbReference>
<feature type="chain" id="PRO_5038211203" evidence="3">
    <location>
        <begin position="20"/>
        <end position="361"/>
    </location>
</feature>
<dbReference type="Proteomes" id="UP000069912">
    <property type="component" value="Chromosome"/>
</dbReference>
<dbReference type="Proteomes" id="UP000234239">
    <property type="component" value="Unassembled WGS sequence"/>
</dbReference>
<protein>
    <submittedName>
        <fullName evidence="6">DUF5067 domain-containing protein</fullName>
    </submittedName>
</protein>
<evidence type="ECO:0000313" key="7">
    <source>
        <dbReference type="Proteomes" id="UP000069912"/>
    </source>
</evidence>
<dbReference type="InterPro" id="IPR031989">
    <property type="entry name" value="DUF5067"/>
</dbReference>
<dbReference type="EMBL" id="PKGY01000001">
    <property type="protein sequence ID" value="PKZ23476.1"/>
    <property type="molecule type" value="Genomic_DNA"/>
</dbReference>
<reference evidence="6 8" key="3">
    <citation type="submission" date="2017-12" db="EMBL/GenBank/DDBJ databases">
        <title>Phylogenetic diversity of female urinary microbiome.</title>
        <authorList>
            <person name="Thomas-White K."/>
            <person name="Wolfe A.J."/>
        </authorList>
    </citation>
    <scope>NUCLEOTIDE SEQUENCE [LARGE SCALE GENOMIC DNA]</scope>
    <source>
        <strain evidence="6 8">UMB0139</strain>
    </source>
</reference>
<feature type="domain" description="DUF5067" evidence="4">
    <location>
        <begin position="43"/>
        <end position="165"/>
    </location>
</feature>
<evidence type="ECO:0000313" key="6">
    <source>
        <dbReference type="EMBL" id="PKZ23476.1"/>
    </source>
</evidence>
<accession>A0A0X8FC42</accession>
<feature type="signal peptide" evidence="3">
    <location>
        <begin position="1"/>
        <end position="19"/>
    </location>
</feature>
<evidence type="ECO:0000256" key="3">
    <source>
        <dbReference type="SAM" id="SignalP"/>
    </source>
</evidence>
<dbReference type="Gene3D" id="2.60.40.1240">
    <property type="match status" value="1"/>
</dbReference>
<dbReference type="KEGG" id="asan:AWM72_07080"/>
<dbReference type="RefSeq" id="WP_067975412.1">
    <property type="nucleotide sequence ID" value="NZ_CAJHKM010000002.1"/>
</dbReference>
<dbReference type="EMBL" id="CP014160">
    <property type="protein sequence ID" value="AMB94528.1"/>
    <property type="molecule type" value="Genomic_DNA"/>
</dbReference>
<dbReference type="Pfam" id="PF16729">
    <property type="entry name" value="DUF5067"/>
    <property type="match status" value="1"/>
</dbReference>
<feature type="region of interest" description="Disordered" evidence="2">
    <location>
        <begin position="278"/>
        <end position="361"/>
    </location>
</feature>
<dbReference type="AlphaFoldDB" id="A0A0X8FC42"/>
<feature type="region of interest" description="Disordered" evidence="2">
    <location>
        <begin position="196"/>
        <end position="218"/>
    </location>
</feature>